<evidence type="ECO:0000313" key="2">
    <source>
        <dbReference type="EMBL" id="MPV86280.1"/>
    </source>
</evidence>
<dbReference type="InParanoid" id="A0A6N7EXL4"/>
<feature type="domain" description="UspA" evidence="1">
    <location>
        <begin position="1"/>
        <end position="137"/>
    </location>
</feature>
<accession>A0A6N7EXL4</accession>
<dbReference type="Pfam" id="PF00582">
    <property type="entry name" value="Usp"/>
    <property type="match status" value="1"/>
</dbReference>
<dbReference type="InterPro" id="IPR014729">
    <property type="entry name" value="Rossmann-like_a/b/a_fold"/>
</dbReference>
<dbReference type="FunCoup" id="A0A6N7EXL4">
    <property type="interactions" value="239"/>
</dbReference>
<dbReference type="RefSeq" id="WP_152810277.1">
    <property type="nucleotide sequence ID" value="NZ_WHNW01000005.1"/>
</dbReference>
<proteinExistence type="predicted"/>
<evidence type="ECO:0000259" key="1">
    <source>
        <dbReference type="Pfam" id="PF00582"/>
    </source>
</evidence>
<organism evidence="2 3">
    <name type="scientific">Ostreibacterium oceani</name>
    <dbReference type="NCBI Taxonomy" id="2654998"/>
    <lineage>
        <taxon>Bacteria</taxon>
        <taxon>Pseudomonadati</taxon>
        <taxon>Pseudomonadota</taxon>
        <taxon>Gammaproteobacteria</taxon>
        <taxon>Cardiobacteriales</taxon>
        <taxon>Ostreibacteriaceae</taxon>
        <taxon>Ostreibacterium</taxon>
    </lineage>
</organism>
<evidence type="ECO:0000313" key="3">
    <source>
        <dbReference type="Proteomes" id="UP000471298"/>
    </source>
</evidence>
<dbReference type="CDD" id="cd00293">
    <property type="entry name" value="USP-like"/>
    <property type="match status" value="1"/>
</dbReference>
<keyword evidence="3" id="KW-1185">Reference proteome</keyword>
<comment type="caution">
    <text evidence="2">The sequence shown here is derived from an EMBL/GenBank/DDBJ whole genome shotgun (WGS) entry which is preliminary data.</text>
</comment>
<sequence>MFSKIMVPVDLVHRDTIAKAVDVACNMAHEYNAEIYFVSVSGELPSEIASSAGEYGQILEEFTAHKAKQYSITAHAVNLKSPDPSAEVNSRLLKATEEIGADLVIMASHEPGIMDHIFSSHGGHMASYAKVSVFVVR</sequence>
<protein>
    <submittedName>
        <fullName evidence="2">Universal stress protein</fullName>
    </submittedName>
</protein>
<reference evidence="2 3" key="1">
    <citation type="submission" date="2019-10" db="EMBL/GenBank/DDBJ databases">
        <title>Cardiobacteriales fam. a chemoheterotrophic member of the order Cardiobacteriales, and proposal of Cardiobacteriales fam. nov.</title>
        <authorList>
            <person name="Wang C."/>
        </authorList>
    </citation>
    <scope>NUCLEOTIDE SEQUENCE [LARGE SCALE GENOMIC DNA]</scope>
    <source>
        <strain evidence="2 3">ML27</strain>
    </source>
</reference>
<dbReference type="Gene3D" id="3.40.50.620">
    <property type="entry name" value="HUPs"/>
    <property type="match status" value="1"/>
</dbReference>
<dbReference type="Proteomes" id="UP000471298">
    <property type="component" value="Unassembled WGS sequence"/>
</dbReference>
<dbReference type="AlphaFoldDB" id="A0A6N7EXL4"/>
<dbReference type="EMBL" id="WHNW01000005">
    <property type="protein sequence ID" value="MPV86280.1"/>
    <property type="molecule type" value="Genomic_DNA"/>
</dbReference>
<dbReference type="InterPro" id="IPR006016">
    <property type="entry name" value="UspA"/>
</dbReference>
<gene>
    <name evidence="2" type="ORF">GCU85_05995</name>
</gene>
<dbReference type="SUPFAM" id="SSF52402">
    <property type="entry name" value="Adenine nucleotide alpha hydrolases-like"/>
    <property type="match status" value="1"/>
</dbReference>
<name>A0A6N7EXL4_9GAMM</name>